<keyword evidence="1" id="KW-1133">Transmembrane helix</keyword>
<evidence type="ECO:0000313" key="3">
    <source>
        <dbReference type="Proteomes" id="UP000579153"/>
    </source>
</evidence>
<evidence type="ECO:0000313" key="2">
    <source>
        <dbReference type="EMBL" id="MBB5783551.1"/>
    </source>
</evidence>
<accession>A0A7W9LH23</accession>
<keyword evidence="3" id="KW-1185">Reference proteome</keyword>
<feature type="transmembrane region" description="Helical" evidence="1">
    <location>
        <begin position="38"/>
        <end position="59"/>
    </location>
</feature>
<dbReference type="EMBL" id="JACHMB010000001">
    <property type="protein sequence ID" value="MBB5783551.1"/>
    <property type="molecule type" value="Genomic_DNA"/>
</dbReference>
<keyword evidence="1" id="KW-0472">Membrane</keyword>
<dbReference type="RefSeq" id="WP_185076509.1">
    <property type="nucleotide sequence ID" value="NZ_JACHMB010000001.1"/>
</dbReference>
<evidence type="ECO:0000256" key="1">
    <source>
        <dbReference type="SAM" id="Phobius"/>
    </source>
</evidence>
<gene>
    <name evidence="2" type="ORF">HD596_010307</name>
</gene>
<protein>
    <submittedName>
        <fullName evidence="2">Uncharacterized protein</fullName>
    </submittedName>
</protein>
<proteinExistence type="predicted"/>
<name>A0A7W9LH23_9ACTN</name>
<dbReference type="AlphaFoldDB" id="A0A7W9LH23"/>
<sequence>MRRNDWPMIWAGALIALAVIALAGYVVTRLDTAEPSVIAGMFAGLAALLAGVPPIIRAIRGRR</sequence>
<keyword evidence="1" id="KW-0812">Transmembrane</keyword>
<organism evidence="2 3">
    <name type="scientific">Nonomuraea jabiensis</name>
    <dbReference type="NCBI Taxonomy" id="882448"/>
    <lineage>
        <taxon>Bacteria</taxon>
        <taxon>Bacillati</taxon>
        <taxon>Actinomycetota</taxon>
        <taxon>Actinomycetes</taxon>
        <taxon>Streptosporangiales</taxon>
        <taxon>Streptosporangiaceae</taxon>
        <taxon>Nonomuraea</taxon>
    </lineage>
</organism>
<dbReference type="Proteomes" id="UP000579153">
    <property type="component" value="Unassembled WGS sequence"/>
</dbReference>
<feature type="transmembrane region" description="Helical" evidence="1">
    <location>
        <begin position="7"/>
        <end position="26"/>
    </location>
</feature>
<reference evidence="2 3" key="1">
    <citation type="submission" date="2020-08" db="EMBL/GenBank/DDBJ databases">
        <title>Sequencing the genomes of 1000 actinobacteria strains.</title>
        <authorList>
            <person name="Klenk H.-P."/>
        </authorList>
    </citation>
    <scope>NUCLEOTIDE SEQUENCE [LARGE SCALE GENOMIC DNA]</scope>
    <source>
        <strain evidence="2 3">DSM 45507</strain>
    </source>
</reference>
<comment type="caution">
    <text evidence="2">The sequence shown here is derived from an EMBL/GenBank/DDBJ whole genome shotgun (WGS) entry which is preliminary data.</text>
</comment>